<protein>
    <submittedName>
        <fullName evidence="2">ABC transporter permease</fullName>
    </submittedName>
</protein>
<feature type="transmembrane region" description="Helical" evidence="1">
    <location>
        <begin position="174"/>
        <end position="207"/>
    </location>
</feature>
<keyword evidence="1" id="KW-1133">Transmembrane helix</keyword>
<dbReference type="InterPro" id="IPR010288">
    <property type="entry name" value="EcsB_ABC"/>
</dbReference>
<sequence>MTEGIQLWKKRAVGYWTEASRYLRLIANSGFLFTLYLLFIIGSYYYSVLLKWLPPTFPAVPLFVVVFTVLLTRGSVRTFLKEGDTVFLLAYEARLDDYFRRSIVYSFFMQAVLMSLVFLLLGPMIFQYLQLGSGSFWTILLALLALKFLNLLMNWEEQRLPARVYRIQHMCLRMIINGVFTFLLFVQAQLFLVAAIIILMVVIYWMYYRGFASKHSLKWDHLVEEEQRMVTLFYRVANMFADVPKLKQRVKARRYAKGFARFLSGNDKGTYEYLFARSFVRSNDYFGIYLRLTIVAIILMAGLPGGWLKLVVNLLFVYIVALQLSTLSNHYKTNQMVDLYPVQGDERSGAFSFVLFRLLIIHVLVSGLVLIMTTTISYGLLGLTIGLGFSYMYSHRLVHRQKKFA</sequence>
<feature type="transmembrane region" description="Helical" evidence="1">
    <location>
        <begin position="103"/>
        <end position="129"/>
    </location>
</feature>
<dbReference type="AlphaFoldDB" id="A0A0M0KLR5"/>
<evidence type="ECO:0000313" key="2">
    <source>
        <dbReference type="EMBL" id="KOO39740.1"/>
    </source>
</evidence>
<feature type="transmembrane region" description="Helical" evidence="1">
    <location>
        <begin position="310"/>
        <end position="328"/>
    </location>
</feature>
<dbReference type="RefSeq" id="WP_053431618.1">
    <property type="nucleotide sequence ID" value="NZ_CP040441.1"/>
</dbReference>
<comment type="caution">
    <text evidence="2">The sequence shown here is derived from an EMBL/GenBank/DDBJ whole genome shotgun (WGS) entry which is preliminary data.</text>
</comment>
<dbReference type="GeneID" id="87596814"/>
<feature type="transmembrane region" description="Helical" evidence="1">
    <location>
        <begin position="52"/>
        <end position="71"/>
    </location>
</feature>
<feature type="transmembrane region" description="Helical" evidence="1">
    <location>
        <begin position="135"/>
        <end position="153"/>
    </location>
</feature>
<evidence type="ECO:0000256" key="1">
    <source>
        <dbReference type="SAM" id="Phobius"/>
    </source>
</evidence>
<feature type="transmembrane region" description="Helical" evidence="1">
    <location>
        <begin position="349"/>
        <end position="370"/>
    </location>
</feature>
<organism evidence="2">
    <name type="scientific">Halalkalibacterium halodurans</name>
    <name type="common">Bacillus halodurans</name>
    <dbReference type="NCBI Taxonomy" id="86665"/>
    <lineage>
        <taxon>Bacteria</taxon>
        <taxon>Bacillati</taxon>
        <taxon>Bacillota</taxon>
        <taxon>Bacilli</taxon>
        <taxon>Bacillales</taxon>
        <taxon>Bacillaceae</taxon>
        <taxon>Halalkalibacterium (ex Joshi et al. 2022)</taxon>
    </lineage>
</organism>
<feature type="transmembrane region" description="Helical" evidence="1">
    <location>
        <begin position="285"/>
        <end position="304"/>
    </location>
</feature>
<reference evidence="2" key="1">
    <citation type="submission" date="2015-08" db="EMBL/GenBank/DDBJ databases">
        <title>Complete DNA Sequence of Pseudomonas syringae pv. actinidiae, the Causal Agent of Kiwifruit Canker Disease.</title>
        <authorList>
            <person name="Rikkerink E.H.A."/>
            <person name="Fineran P.C."/>
        </authorList>
    </citation>
    <scope>NUCLEOTIDE SEQUENCE</scope>
    <source>
        <strain evidence="2">DSM 13666</strain>
    </source>
</reference>
<accession>A0A0M0KLR5</accession>
<gene>
    <name evidence="2" type="ORF">AMD02_13450</name>
</gene>
<name>A0A0M0KLR5_ALKHA</name>
<proteinExistence type="predicted"/>
<keyword evidence="1" id="KW-0812">Transmembrane</keyword>
<dbReference type="PATRIC" id="fig|136160.3.peg.3133"/>
<dbReference type="Pfam" id="PF05975">
    <property type="entry name" value="EcsB"/>
    <property type="match status" value="1"/>
</dbReference>
<dbReference type="GO" id="GO:0016020">
    <property type="term" value="C:membrane"/>
    <property type="evidence" value="ECO:0007669"/>
    <property type="project" value="InterPro"/>
</dbReference>
<feature type="transmembrane region" description="Helical" evidence="1">
    <location>
        <begin position="21"/>
        <end position="46"/>
    </location>
</feature>
<feature type="transmembrane region" description="Helical" evidence="1">
    <location>
        <begin position="376"/>
        <end position="393"/>
    </location>
</feature>
<dbReference type="EMBL" id="LILD01000001">
    <property type="protein sequence ID" value="KOO39740.1"/>
    <property type="molecule type" value="Genomic_DNA"/>
</dbReference>
<dbReference type="PIRSF" id="PIRSF037259">
    <property type="entry name" value="EcsB_ABC"/>
    <property type="match status" value="1"/>
</dbReference>
<keyword evidence="1" id="KW-0472">Membrane</keyword>